<sequence>MAMTSTMQLLVLSFLVIASLFLGATVAPPASLISTPDQALKDKADLIVAKDGSGNFTTVNEAVAAAPENGVKPFVIYIKEGLYKEVIRIGKKKTNLTLVGDGRDLTVLSGDLNFIDGIKTFYSATLAVDGRGFMAQDLCIQNTARPEKRQDRRQRYFNIAKLRHVTAQSREEDTATSGFSFQKCNISASYDLTPIKGIVKTFLGRPWRAFSRVVFMESFIDDVIDPAGWTPWNITDIGTLSTLYYGEYKNTGPGADTSKRVGWKGYHTLTPNEAPSFTVENLLQGHLWINASIVPFELGL</sequence>
<feature type="chain" id="PRO_5024791642" description="Pectinesterase catalytic domain-containing protein" evidence="4">
    <location>
        <begin position="24"/>
        <end position="300"/>
    </location>
</feature>
<dbReference type="UniPathway" id="UPA00545">
    <property type="reaction ID" value="UER00823"/>
</dbReference>
<dbReference type="InterPro" id="IPR000070">
    <property type="entry name" value="Pectinesterase_cat"/>
</dbReference>
<accession>A0A5S9TTA4</accession>
<keyword evidence="3" id="KW-0063">Aspartyl esterase</keyword>
<dbReference type="SUPFAM" id="SSF51126">
    <property type="entry name" value="Pectin lyase-like"/>
    <property type="match status" value="1"/>
</dbReference>
<gene>
    <name evidence="6" type="ORF">C24_LOCUS1145</name>
</gene>
<comment type="pathway">
    <text evidence="1">Glycan metabolism; pectin degradation; 2-dehydro-3-deoxy-D-gluconate from pectin: step 1/5.</text>
</comment>
<dbReference type="Proteomes" id="UP000434276">
    <property type="component" value="Unassembled WGS sequence"/>
</dbReference>
<keyword evidence="4" id="KW-0732">Signal</keyword>
<evidence type="ECO:0000313" key="7">
    <source>
        <dbReference type="Proteomes" id="UP000434276"/>
    </source>
</evidence>
<dbReference type="GO" id="GO:0042545">
    <property type="term" value="P:cell wall modification"/>
    <property type="evidence" value="ECO:0007669"/>
    <property type="project" value="InterPro"/>
</dbReference>
<dbReference type="InterPro" id="IPR012334">
    <property type="entry name" value="Pectin_lyas_fold"/>
</dbReference>
<keyword evidence="2" id="KW-0378">Hydrolase</keyword>
<reference evidence="6 7" key="1">
    <citation type="submission" date="2019-12" db="EMBL/GenBank/DDBJ databases">
        <authorList>
            <person name="Jiao W.-B."/>
            <person name="Schneeberger K."/>
        </authorList>
    </citation>
    <scope>NUCLEOTIDE SEQUENCE [LARGE SCALE GENOMIC DNA]</scope>
    <source>
        <strain evidence="7">cv. C24</strain>
    </source>
</reference>
<evidence type="ECO:0000259" key="5">
    <source>
        <dbReference type="Pfam" id="PF01095"/>
    </source>
</evidence>
<dbReference type="Pfam" id="PF01095">
    <property type="entry name" value="Pectinesterase"/>
    <property type="match status" value="2"/>
</dbReference>
<evidence type="ECO:0000256" key="3">
    <source>
        <dbReference type="ARBA" id="ARBA00023085"/>
    </source>
</evidence>
<feature type="domain" description="Pectinesterase catalytic" evidence="5">
    <location>
        <begin position="163"/>
        <end position="285"/>
    </location>
</feature>
<dbReference type="PANTHER" id="PTHR31707">
    <property type="entry name" value="PECTINESTERASE"/>
    <property type="match status" value="1"/>
</dbReference>
<feature type="signal peptide" evidence="4">
    <location>
        <begin position="1"/>
        <end position="23"/>
    </location>
</feature>
<feature type="domain" description="Pectinesterase catalytic" evidence="5">
    <location>
        <begin position="45"/>
        <end position="150"/>
    </location>
</feature>
<organism evidence="6 7">
    <name type="scientific">Arabidopsis thaliana</name>
    <name type="common">Mouse-ear cress</name>
    <dbReference type="NCBI Taxonomy" id="3702"/>
    <lineage>
        <taxon>Eukaryota</taxon>
        <taxon>Viridiplantae</taxon>
        <taxon>Streptophyta</taxon>
        <taxon>Embryophyta</taxon>
        <taxon>Tracheophyta</taxon>
        <taxon>Spermatophyta</taxon>
        <taxon>Magnoliopsida</taxon>
        <taxon>eudicotyledons</taxon>
        <taxon>Gunneridae</taxon>
        <taxon>Pentapetalae</taxon>
        <taxon>rosids</taxon>
        <taxon>malvids</taxon>
        <taxon>Brassicales</taxon>
        <taxon>Brassicaceae</taxon>
        <taxon>Camelineae</taxon>
        <taxon>Arabidopsis</taxon>
    </lineage>
</organism>
<dbReference type="GO" id="GO:0030599">
    <property type="term" value="F:pectinesterase activity"/>
    <property type="evidence" value="ECO:0007669"/>
    <property type="project" value="InterPro"/>
</dbReference>
<dbReference type="Gene3D" id="2.160.20.10">
    <property type="entry name" value="Single-stranded right-handed beta-helix, Pectin lyase-like"/>
    <property type="match status" value="2"/>
</dbReference>
<evidence type="ECO:0000256" key="2">
    <source>
        <dbReference type="ARBA" id="ARBA00022801"/>
    </source>
</evidence>
<proteinExistence type="predicted"/>
<evidence type="ECO:0000256" key="1">
    <source>
        <dbReference type="ARBA" id="ARBA00005184"/>
    </source>
</evidence>
<dbReference type="EMBL" id="CACSHJ010000087">
    <property type="protein sequence ID" value="CAA0190982.1"/>
    <property type="molecule type" value="Genomic_DNA"/>
</dbReference>
<dbReference type="AlphaFoldDB" id="A0A5S9TTA4"/>
<protein>
    <recommendedName>
        <fullName evidence="5">Pectinesterase catalytic domain-containing protein</fullName>
    </recommendedName>
</protein>
<dbReference type="OrthoDB" id="2019149at2759"/>
<dbReference type="GO" id="GO:0045490">
    <property type="term" value="P:pectin catabolic process"/>
    <property type="evidence" value="ECO:0007669"/>
    <property type="project" value="UniProtKB-UniPathway"/>
</dbReference>
<evidence type="ECO:0000256" key="4">
    <source>
        <dbReference type="SAM" id="SignalP"/>
    </source>
</evidence>
<name>A0A5S9TTA4_ARATH</name>
<dbReference type="InterPro" id="IPR011050">
    <property type="entry name" value="Pectin_lyase_fold/virulence"/>
</dbReference>
<dbReference type="ExpressionAtlas" id="A0A5S9TTA4">
    <property type="expression patterns" value="baseline and differential"/>
</dbReference>
<evidence type="ECO:0000313" key="6">
    <source>
        <dbReference type="EMBL" id="CAA0190982.1"/>
    </source>
</evidence>